<dbReference type="OMA" id="CWFWMDM"/>
<dbReference type="Pfam" id="PF13041">
    <property type="entry name" value="PPR_2"/>
    <property type="match status" value="2"/>
</dbReference>
<dbReference type="SUPFAM" id="SSF81901">
    <property type="entry name" value="HCP-like"/>
    <property type="match status" value="1"/>
</dbReference>
<dbReference type="Pfam" id="PF01535">
    <property type="entry name" value="PPR"/>
    <property type="match status" value="8"/>
</dbReference>
<feature type="repeat" description="PPR" evidence="3">
    <location>
        <begin position="85"/>
        <end position="119"/>
    </location>
</feature>
<dbReference type="InterPro" id="IPR011990">
    <property type="entry name" value="TPR-like_helical_dom_sf"/>
</dbReference>
<dbReference type="Proteomes" id="UP000004994">
    <property type="component" value="Chromosome 3"/>
</dbReference>
<dbReference type="PaxDb" id="4081-Solyc03g007350.1.1"/>
<gene>
    <name evidence="4" type="primary">LOC101255766</name>
</gene>
<organism evidence="4">
    <name type="scientific">Solanum lycopersicum</name>
    <name type="common">Tomato</name>
    <name type="synonym">Lycopersicon esculentum</name>
    <dbReference type="NCBI Taxonomy" id="4081"/>
    <lineage>
        <taxon>Eukaryota</taxon>
        <taxon>Viridiplantae</taxon>
        <taxon>Streptophyta</taxon>
        <taxon>Embryophyta</taxon>
        <taxon>Tracheophyta</taxon>
        <taxon>Spermatophyta</taxon>
        <taxon>Magnoliopsida</taxon>
        <taxon>eudicotyledons</taxon>
        <taxon>Gunneridae</taxon>
        <taxon>Pentapetalae</taxon>
        <taxon>asterids</taxon>
        <taxon>lamiids</taxon>
        <taxon>Solanales</taxon>
        <taxon>Solanaceae</taxon>
        <taxon>Solanoideae</taxon>
        <taxon>Solaneae</taxon>
        <taxon>Solanum</taxon>
        <taxon>Solanum subgen. Lycopersicon</taxon>
    </lineage>
</organism>
<evidence type="ECO:0000313" key="5">
    <source>
        <dbReference type="Proteomes" id="UP000004994"/>
    </source>
</evidence>
<feature type="repeat" description="PPR" evidence="3">
    <location>
        <begin position="350"/>
        <end position="384"/>
    </location>
</feature>
<keyword evidence="5" id="KW-1185">Reference proteome</keyword>
<evidence type="ECO:0000256" key="1">
    <source>
        <dbReference type="ARBA" id="ARBA00006643"/>
    </source>
</evidence>
<sequence length="745" mass="83995">MVKRIDIDKTSMKLYRMKMIIRHSLTGTWRHQRWKWSFRFCSNMCCNSNNTHLSIVSTNIAITELAKKGLLEQARNLFDKMPQRSIVSWNTMISGYSEWDKFSEGLSLVSLMRSSCIKLNESTLSSVLSVCARSQSLNRGKEVHGLVLKSGYQSFQLVGSALLYLYSTCHEIEDARMVFDVLHRENELLWSLMLVGYVKCNLLTDALEIFRKMPTRDVVAWTTLISGYSKVEGGCQKALELFRSIREDTELVPNEFTLDCVLRVSGRLGSLYGGRAVHGLVVKFGFEWDHSVSGALIDFYCSCEVLDDAMLVYSALVNPSLNNSNSLIGGLILAGRIEEARYLFNGLIKQDHVYNLMIKGYAMAGQVEESKQLFLEMSERNLTSINTMISVYSRNGEIDKAVELFEEVKVQGNSVTWNSMISGYTQNYEHESALKLYTTMRRLTISQTRSTFSALFHACSCLGSLQQGQLIHADLIKTPFESNNYVGTAVVDMYSKCGSLNDAQTSFHSIAYPNVAAWTALINGYAHHGLGSEALVLFHQMLDEGINPNAATFVGVLLACTCVGLVGDGTRLFHVMQEYYGIAPTLEHYTCMVDLLGRSGHLHEAEKLVNRMTIEPDSIIFVALLNACWFWMDVEVGERVAEKLLSLDPNSTSSCVIMANMYAGIGRWWEKMRVRKAMKKLQYRKDPGYSWIELNNKVQFFSVDNRTHPFCDTIYSTLANLTANVDSEINFDCTSKLFGESELLS</sequence>
<evidence type="ECO:0000256" key="3">
    <source>
        <dbReference type="PROSITE-ProRule" id="PRU00708"/>
    </source>
</evidence>
<dbReference type="GeneID" id="101255766"/>
<dbReference type="FunFam" id="1.25.40.10:FF:000690">
    <property type="entry name" value="Pentatricopeptide repeat-containing protein"/>
    <property type="match status" value="1"/>
</dbReference>
<evidence type="ECO:0008006" key="6">
    <source>
        <dbReference type="Google" id="ProtNLM"/>
    </source>
</evidence>
<dbReference type="RefSeq" id="XP_010317475.1">
    <property type="nucleotide sequence ID" value="XM_010319173.4"/>
</dbReference>
<dbReference type="NCBIfam" id="TIGR00756">
    <property type="entry name" value="PPR"/>
    <property type="match status" value="6"/>
</dbReference>
<feature type="repeat" description="PPR" evidence="3">
    <location>
        <begin position="514"/>
        <end position="548"/>
    </location>
</feature>
<dbReference type="Gene3D" id="1.25.40.10">
    <property type="entry name" value="Tetratricopeptide repeat domain"/>
    <property type="match status" value="6"/>
</dbReference>
<dbReference type="KEGG" id="sly:101255766"/>
<dbReference type="InterPro" id="IPR002885">
    <property type="entry name" value="PPR_rpt"/>
</dbReference>
<dbReference type="Pfam" id="PF20431">
    <property type="entry name" value="E_motif"/>
    <property type="match status" value="1"/>
</dbReference>
<dbReference type="PANTHER" id="PTHR47926">
    <property type="entry name" value="PENTATRICOPEPTIDE REPEAT-CONTAINING PROTEIN"/>
    <property type="match status" value="1"/>
</dbReference>
<dbReference type="GO" id="GO:0003729">
    <property type="term" value="F:mRNA binding"/>
    <property type="evidence" value="ECO:0007669"/>
    <property type="project" value="UniProtKB-ARBA"/>
</dbReference>
<dbReference type="InterPro" id="IPR046848">
    <property type="entry name" value="E_motif"/>
</dbReference>
<accession>A0A3Q7FDP0</accession>
<name>A0A3Q7FDP0_SOLLC</name>
<reference evidence="4" key="2">
    <citation type="submission" date="2019-01" db="UniProtKB">
        <authorList>
            <consortium name="EnsemblPlants"/>
        </authorList>
    </citation>
    <scope>IDENTIFICATION</scope>
    <source>
        <strain evidence="4">cv. Heinz 1706</strain>
    </source>
</reference>
<feature type="repeat" description="PPR" evidence="3">
    <location>
        <begin position="413"/>
        <end position="447"/>
    </location>
</feature>
<proteinExistence type="inferred from homology"/>
<dbReference type="InParanoid" id="A0A3Q7FDP0"/>
<dbReference type="PROSITE" id="PS51375">
    <property type="entry name" value="PPR"/>
    <property type="match status" value="5"/>
</dbReference>
<comment type="similarity">
    <text evidence="1">Belongs to the PPR family. PCMP-H subfamily.</text>
</comment>
<evidence type="ECO:0000256" key="2">
    <source>
        <dbReference type="ARBA" id="ARBA00022737"/>
    </source>
</evidence>
<dbReference type="OrthoDB" id="1248375at2759"/>
<dbReference type="PANTHER" id="PTHR47926:SF347">
    <property type="entry name" value="PENTATRICOPEPTIDE REPEAT-CONTAINING PROTEIN"/>
    <property type="match status" value="1"/>
</dbReference>
<dbReference type="InterPro" id="IPR046960">
    <property type="entry name" value="PPR_At4g14850-like_plant"/>
</dbReference>
<dbReference type="AlphaFoldDB" id="A0A3Q7FDP0"/>
<evidence type="ECO:0000313" key="4">
    <source>
        <dbReference type="EnsemblPlants" id="Solyc03g007350.1.1.1"/>
    </source>
</evidence>
<feature type="repeat" description="PPR" evidence="3">
    <location>
        <begin position="186"/>
        <end position="220"/>
    </location>
</feature>
<protein>
    <recommendedName>
        <fullName evidence="6">Pentatricopeptide repeat-containing protein</fullName>
    </recommendedName>
</protein>
<dbReference type="GO" id="GO:0009451">
    <property type="term" value="P:RNA modification"/>
    <property type="evidence" value="ECO:0007669"/>
    <property type="project" value="InterPro"/>
</dbReference>
<keyword evidence="2" id="KW-0677">Repeat</keyword>
<dbReference type="EnsemblPlants" id="Solyc03g007350.1.1">
    <property type="protein sequence ID" value="Solyc03g007350.1.1.1"/>
    <property type="gene ID" value="Solyc03g007350.1"/>
</dbReference>
<reference evidence="4" key="1">
    <citation type="journal article" date="2012" name="Nature">
        <title>The tomato genome sequence provides insights into fleshy fruit evolution.</title>
        <authorList>
            <consortium name="Tomato Genome Consortium"/>
        </authorList>
    </citation>
    <scope>NUCLEOTIDE SEQUENCE [LARGE SCALE GENOMIC DNA]</scope>
    <source>
        <strain evidence="4">cv. Heinz 1706</strain>
    </source>
</reference>
<dbReference type="Gramene" id="Solyc03g007350.1.1">
    <property type="protein sequence ID" value="Solyc03g007350.1.1.1"/>
    <property type="gene ID" value="Solyc03g007350.1"/>
</dbReference>